<dbReference type="Gene3D" id="3.40.710.10">
    <property type="entry name" value="DD-peptidase/beta-lactamase superfamily"/>
    <property type="match status" value="1"/>
</dbReference>
<evidence type="ECO:0000256" key="6">
    <source>
        <dbReference type="ARBA" id="ARBA00023268"/>
    </source>
</evidence>
<feature type="domain" description="Glycosyl transferase family 51" evidence="9">
    <location>
        <begin position="137"/>
        <end position="288"/>
    </location>
</feature>
<accession>A0A7C9P8R1</accession>
<evidence type="ECO:0000313" key="11">
    <source>
        <dbReference type="Proteomes" id="UP000483432"/>
    </source>
</evidence>
<evidence type="ECO:0000259" key="9">
    <source>
        <dbReference type="Pfam" id="PF00912"/>
    </source>
</evidence>
<evidence type="ECO:0000256" key="4">
    <source>
        <dbReference type="ARBA" id="ARBA00022676"/>
    </source>
</evidence>
<dbReference type="InterPro" id="IPR036950">
    <property type="entry name" value="PBP_transglycosylase"/>
</dbReference>
<dbReference type="InterPro" id="IPR012338">
    <property type="entry name" value="Beta-lactam/transpept-like"/>
</dbReference>
<dbReference type="Proteomes" id="UP000483432">
    <property type="component" value="Unassembled WGS sequence"/>
</dbReference>
<evidence type="ECO:0000256" key="1">
    <source>
        <dbReference type="ARBA" id="ARBA00004752"/>
    </source>
</evidence>
<evidence type="ECO:0000256" key="5">
    <source>
        <dbReference type="ARBA" id="ARBA00022679"/>
    </source>
</evidence>
<evidence type="ECO:0000256" key="7">
    <source>
        <dbReference type="ARBA" id="ARBA00044770"/>
    </source>
</evidence>
<dbReference type="GO" id="GO:0030288">
    <property type="term" value="C:outer membrane-bounded periplasmic space"/>
    <property type="evidence" value="ECO:0007669"/>
    <property type="project" value="TreeGrafter"/>
</dbReference>
<keyword evidence="5 10" id="KW-0808">Transferase</keyword>
<dbReference type="PANTHER" id="PTHR32282:SF24">
    <property type="entry name" value="GLYCOSYL TRANSFERASE FAMILY 51 DOMAIN-CONTAINING PROTEIN"/>
    <property type="match status" value="1"/>
</dbReference>
<evidence type="ECO:0000256" key="3">
    <source>
        <dbReference type="ARBA" id="ARBA00022670"/>
    </source>
</evidence>
<keyword evidence="2" id="KW-0121">Carboxypeptidase</keyword>
<comment type="catalytic activity">
    <reaction evidence="8">
        <text>[GlcNAc-(1-&gt;4)-Mur2Ac(oyl-L-Ala-gamma-D-Glu-L-Lys-D-Ala-D-Ala)](n)-di-trans,octa-cis-undecaprenyl diphosphate + beta-D-GlcNAc-(1-&gt;4)-Mur2Ac(oyl-L-Ala-gamma-D-Glu-L-Lys-D-Ala-D-Ala)-di-trans,octa-cis-undecaprenyl diphosphate = [GlcNAc-(1-&gt;4)-Mur2Ac(oyl-L-Ala-gamma-D-Glu-L-Lys-D-Ala-D-Ala)](n+1)-di-trans,octa-cis-undecaprenyl diphosphate + di-trans,octa-cis-undecaprenyl diphosphate + H(+)</text>
        <dbReference type="Rhea" id="RHEA:23708"/>
        <dbReference type="Rhea" id="RHEA-COMP:9602"/>
        <dbReference type="Rhea" id="RHEA-COMP:9603"/>
        <dbReference type="ChEBI" id="CHEBI:15378"/>
        <dbReference type="ChEBI" id="CHEBI:58405"/>
        <dbReference type="ChEBI" id="CHEBI:60033"/>
        <dbReference type="ChEBI" id="CHEBI:78435"/>
        <dbReference type="EC" id="2.4.99.28"/>
    </reaction>
</comment>
<dbReference type="Gene3D" id="1.10.3810.10">
    <property type="entry name" value="Biosynthetic peptidoglycan transglycosylase-like"/>
    <property type="match status" value="1"/>
</dbReference>
<evidence type="ECO:0000256" key="8">
    <source>
        <dbReference type="ARBA" id="ARBA00049902"/>
    </source>
</evidence>
<dbReference type="GO" id="GO:0006508">
    <property type="term" value="P:proteolysis"/>
    <property type="evidence" value="ECO:0007669"/>
    <property type="project" value="UniProtKB-KW"/>
</dbReference>
<dbReference type="GO" id="GO:0009252">
    <property type="term" value="P:peptidoglycan biosynthetic process"/>
    <property type="evidence" value="ECO:0007669"/>
    <property type="project" value="TreeGrafter"/>
</dbReference>
<dbReference type="SUPFAM" id="SSF53955">
    <property type="entry name" value="Lysozyme-like"/>
    <property type="match status" value="1"/>
</dbReference>
<gene>
    <name evidence="10" type="ORF">GZ085_10815</name>
</gene>
<dbReference type="GO" id="GO:0008955">
    <property type="term" value="F:peptidoglycan glycosyltransferase activity"/>
    <property type="evidence" value="ECO:0007669"/>
    <property type="project" value="UniProtKB-EC"/>
</dbReference>
<name>A0A7C9P8R1_9PROT</name>
<keyword evidence="3" id="KW-0378">Hydrolase</keyword>
<keyword evidence="3" id="KW-0645">Protease</keyword>
<dbReference type="InterPro" id="IPR050396">
    <property type="entry name" value="Glycosyltr_51/Transpeptidase"/>
</dbReference>
<dbReference type="EC" id="2.4.99.28" evidence="7"/>
<protein>
    <recommendedName>
        <fullName evidence="7">peptidoglycan glycosyltransferase</fullName>
        <ecNumber evidence="7">2.4.99.28</ecNumber>
    </recommendedName>
</protein>
<evidence type="ECO:0000313" key="10">
    <source>
        <dbReference type="EMBL" id="NDP48854.1"/>
    </source>
</evidence>
<organism evidence="10 11">
    <name type="scientific">Sulfuriferula multivorans</name>
    <dbReference type="NCBI Taxonomy" id="1559896"/>
    <lineage>
        <taxon>Bacteria</taxon>
        <taxon>Pseudomonadati</taxon>
        <taxon>Pseudomonadota</taxon>
        <taxon>Betaproteobacteria</taxon>
        <taxon>Nitrosomonadales</taxon>
        <taxon>Sulfuricellaceae</taxon>
        <taxon>Sulfuriferula</taxon>
    </lineage>
</organism>
<evidence type="ECO:0000256" key="2">
    <source>
        <dbReference type="ARBA" id="ARBA00022645"/>
    </source>
</evidence>
<dbReference type="SUPFAM" id="SSF56601">
    <property type="entry name" value="beta-lactamase/transpeptidase-like"/>
    <property type="match status" value="1"/>
</dbReference>
<dbReference type="PANTHER" id="PTHR32282">
    <property type="entry name" value="BINDING PROTEIN TRANSPEPTIDASE, PUTATIVE-RELATED"/>
    <property type="match status" value="1"/>
</dbReference>
<comment type="pathway">
    <text evidence="1">Cell wall biogenesis; peptidoglycan biosynthesis.</text>
</comment>
<reference evidence="10 11" key="1">
    <citation type="submission" date="2019-09" db="EMBL/GenBank/DDBJ databases">
        <title>H2 Metabolism Revealed by Metagenomic Analysis in Subglacial Sediment of East Antarctica.</title>
        <authorList>
            <person name="Yang Z."/>
            <person name="Zhang Y."/>
            <person name="Lv Y."/>
            <person name="Yan W."/>
            <person name="Xiao X."/>
            <person name="Sun B."/>
            <person name="Ma H."/>
        </authorList>
    </citation>
    <scope>NUCLEOTIDE SEQUENCE [LARGE SCALE GENOMIC DNA]</scope>
    <source>
        <strain evidence="10">Bin2_2</strain>
    </source>
</reference>
<proteinExistence type="predicted"/>
<dbReference type="EMBL" id="JAAFGW010000170">
    <property type="protein sequence ID" value="NDP48854.1"/>
    <property type="molecule type" value="Genomic_DNA"/>
</dbReference>
<dbReference type="InterPro" id="IPR001264">
    <property type="entry name" value="Glyco_trans_51"/>
</dbReference>
<dbReference type="InterPro" id="IPR023346">
    <property type="entry name" value="Lysozyme-like_dom_sf"/>
</dbReference>
<sequence length="1006" mass="112451">MAIRKWGKWLLLISLFGLLVLVAGLVNNELRTSQWQARYLSELGRELTFTLEPGPSPSIRFPDTGPYDERLGYSRIPAFTQFLTTQDYLLTQQARISPRLAELTDRGLSPPYREKSQAGLDLLDCNRQSLYSERFPERSYQHFESVPRLLADSLLFIEDRDLLTTRYPLRNPAVDWSRFGRAISDQLLHVFDKSHPTPGASTLVTQIEKYRHSPDGRTASAQEKLRQMASASVRVYLDGENTLPARQQIVVDYLNTVPLAAKPGYGEIHGMGDGLWAWYGRDFKEVNRLLDGNDSPSEGDQLQRSAEAFKQALSLMIAQRRPSYYLREGTADLAQLTDSHLRALAAAGIIPVALRDAALPIKLNLQQRTVSGPPISFVTRKAVTALRADLSGLLHVNHLYELDRLDLSAATTLNGDMQREVTTVLRQLKQPANAKAAELYGHNMLSAGDDPGKLIFSFTLFEQRGGANLLRVQTDNFDQPFDINEGARLNLGSTAKLRTLITYLEIIADLHQRYAGMTTKELARVPVEKENVLSRWAIDYLARAKDSGLPAMLEAAMERRYSGSPAEAFVTGGGVQTFSNFEAAENYQMISVREGFQKSVNLVFVRLMRDVVRHYKFRMADASAEALAAQGASRRQEMLSRFADKEGRQFMVRFFRKYQGKTPQEAQQLLLDNLRPLPARLATVFRSIEPDADVEHFSAFMHEQFPSDGLSDVKLKALYEKYGTDKYSLADRGYIASVHPLELWLLGFMREHPEATLTQTLDASRDARQAVYEWLFKTKNKNKQDKRIRQMLELEAFLEIGRDWRRLGYPFESLTPSYASALGASGDRPAALAELMGIIVNKGMRLPLRKVQSLGFARGTPYETHFESSGPAAERVLPEAITDVVRASLIGVVEGGTARRLKGGLRPANGKPLEVGGKTGTGEHLFKSYAAGGKLISSRTVNRSATFVFLIGDRFFGTMTAYVPEPYAANYKFTSGLTVQLLKSLTPTLLPMMEAAASNPALACRH</sequence>
<dbReference type="AlphaFoldDB" id="A0A7C9P8R1"/>
<keyword evidence="6" id="KW-0511">Multifunctional enzyme</keyword>
<dbReference type="Pfam" id="PF00912">
    <property type="entry name" value="Transgly"/>
    <property type="match status" value="1"/>
</dbReference>
<dbReference type="GO" id="GO:0004180">
    <property type="term" value="F:carboxypeptidase activity"/>
    <property type="evidence" value="ECO:0007669"/>
    <property type="project" value="UniProtKB-KW"/>
</dbReference>
<comment type="caution">
    <text evidence="10">The sequence shown here is derived from an EMBL/GenBank/DDBJ whole genome shotgun (WGS) entry which is preliminary data.</text>
</comment>
<keyword evidence="4" id="KW-0328">Glycosyltransferase</keyword>